<evidence type="ECO:0000313" key="9">
    <source>
        <dbReference type="EMBL" id="RVX04679.1"/>
    </source>
</evidence>
<gene>
    <name evidence="9" type="primary">VvCHDp000044_1</name>
    <name evidence="9" type="ORF">CK203_023355</name>
</gene>
<protein>
    <submittedName>
        <fullName evidence="9">Cytochrome b561 and DOMON domain-containing protein</fullName>
    </submittedName>
</protein>
<keyword evidence="2" id="KW-0813">Transport</keyword>
<evidence type="ECO:0000256" key="6">
    <source>
        <dbReference type="ARBA" id="ARBA00023136"/>
    </source>
</evidence>
<keyword evidence="6 7" id="KW-0472">Membrane</keyword>
<evidence type="ECO:0000256" key="2">
    <source>
        <dbReference type="ARBA" id="ARBA00022448"/>
    </source>
</evidence>
<comment type="caution">
    <text evidence="9">The sequence shown here is derived from an EMBL/GenBank/DDBJ whole genome shotgun (WGS) entry which is preliminary data.</text>
</comment>
<dbReference type="PROSITE" id="PS50939">
    <property type="entry name" value="CYTOCHROME_B561"/>
    <property type="match status" value="1"/>
</dbReference>
<sequence>MNPVNQRSWSKVHVKDPSLLILADYFRPSEQRILHSRRYNSGVNNNGDLETRHGDMGLIAWDVLLPSGAIIPRYFKHHDPQWFYLHISIQIVGFLPGLATVVAGRTLYNGLEFYRIPKFKIHRPLGSLVFFLGILQVMALILRPDKTPNSAKAGLGWKIGYGFLVTFILVTVGVLGAGEIQHVIFTIFQ</sequence>
<name>A0A438J6U7_VITVI</name>
<dbReference type="PANTHER" id="PTHR23130:SF115">
    <property type="entry name" value="OS01G0680900 PROTEIN"/>
    <property type="match status" value="1"/>
</dbReference>
<dbReference type="GO" id="GO:0016020">
    <property type="term" value="C:membrane"/>
    <property type="evidence" value="ECO:0007669"/>
    <property type="project" value="UniProtKB-SubCell"/>
</dbReference>
<feature type="transmembrane region" description="Helical" evidence="7">
    <location>
        <begin position="125"/>
        <end position="142"/>
    </location>
</feature>
<feature type="transmembrane region" description="Helical" evidence="7">
    <location>
        <begin position="82"/>
        <end position="104"/>
    </location>
</feature>
<evidence type="ECO:0000256" key="7">
    <source>
        <dbReference type="SAM" id="Phobius"/>
    </source>
</evidence>
<dbReference type="PANTHER" id="PTHR23130">
    <property type="entry name" value="CYTOCHROME B561 AND DOMON DOMAIN-CONTAINING PROTEIN"/>
    <property type="match status" value="1"/>
</dbReference>
<keyword evidence="4" id="KW-0249">Electron transport</keyword>
<evidence type="ECO:0000313" key="10">
    <source>
        <dbReference type="Proteomes" id="UP000288805"/>
    </source>
</evidence>
<organism evidence="9 10">
    <name type="scientific">Vitis vinifera</name>
    <name type="common">Grape</name>
    <dbReference type="NCBI Taxonomy" id="29760"/>
    <lineage>
        <taxon>Eukaryota</taxon>
        <taxon>Viridiplantae</taxon>
        <taxon>Streptophyta</taxon>
        <taxon>Embryophyta</taxon>
        <taxon>Tracheophyta</taxon>
        <taxon>Spermatophyta</taxon>
        <taxon>Magnoliopsida</taxon>
        <taxon>eudicotyledons</taxon>
        <taxon>Gunneridae</taxon>
        <taxon>Pentapetalae</taxon>
        <taxon>rosids</taxon>
        <taxon>Vitales</taxon>
        <taxon>Vitaceae</taxon>
        <taxon>Viteae</taxon>
        <taxon>Vitis</taxon>
    </lineage>
</organism>
<reference evidence="9 10" key="1">
    <citation type="journal article" date="2018" name="PLoS Genet.">
        <title>Population sequencing reveals clonal diversity and ancestral inbreeding in the grapevine cultivar Chardonnay.</title>
        <authorList>
            <person name="Roach M.J."/>
            <person name="Johnson D.L."/>
            <person name="Bohlmann J."/>
            <person name="van Vuuren H.J."/>
            <person name="Jones S.J."/>
            <person name="Pretorius I.S."/>
            <person name="Schmidt S.A."/>
            <person name="Borneman A.R."/>
        </authorList>
    </citation>
    <scope>NUCLEOTIDE SEQUENCE [LARGE SCALE GENOMIC DNA]</scope>
    <source>
        <strain evidence="10">cv. Chardonnay</strain>
        <tissue evidence="9">Leaf</tissue>
    </source>
</reference>
<comment type="subcellular location">
    <subcellularLocation>
        <location evidence="1">Membrane</location>
    </subcellularLocation>
</comment>
<evidence type="ECO:0000256" key="5">
    <source>
        <dbReference type="ARBA" id="ARBA00022989"/>
    </source>
</evidence>
<evidence type="ECO:0000256" key="4">
    <source>
        <dbReference type="ARBA" id="ARBA00022982"/>
    </source>
</evidence>
<proteinExistence type="predicted"/>
<dbReference type="AlphaFoldDB" id="A0A438J6U7"/>
<evidence type="ECO:0000259" key="8">
    <source>
        <dbReference type="PROSITE" id="PS50939"/>
    </source>
</evidence>
<keyword evidence="5 7" id="KW-1133">Transmembrane helix</keyword>
<dbReference type="Gene3D" id="1.20.120.1770">
    <property type="match status" value="1"/>
</dbReference>
<dbReference type="CDD" id="cd08760">
    <property type="entry name" value="Cyt_b561_FRRS1_like"/>
    <property type="match status" value="1"/>
</dbReference>
<accession>A0A438J6U7</accession>
<feature type="transmembrane region" description="Helical" evidence="7">
    <location>
        <begin position="162"/>
        <end position="188"/>
    </location>
</feature>
<feature type="domain" description="Cytochrome b561" evidence="8">
    <location>
        <begin position="19"/>
        <end position="189"/>
    </location>
</feature>
<dbReference type="SMART" id="SM00665">
    <property type="entry name" value="B561"/>
    <property type="match status" value="1"/>
</dbReference>
<dbReference type="InterPro" id="IPR006593">
    <property type="entry name" value="Cyt_b561/ferric_Rdtase_TM"/>
</dbReference>
<evidence type="ECO:0000256" key="3">
    <source>
        <dbReference type="ARBA" id="ARBA00022692"/>
    </source>
</evidence>
<dbReference type="EMBL" id="QGNW01000060">
    <property type="protein sequence ID" value="RVX04679.1"/>
    <property type="molecule type" value="Genomic_DNA"/>
</dbReference>
<keyword evidence="3 7" id="KW-0812">Transmembrane</keyword>
<dbReference type="Proteomes" id="UP000288805">
    <property type="component" value="Unassembled WGS sequence"/>
</dbReference>
<evidence type="ECO:0000256" key="1">
    <source>
        <dbReference type="ARBA" id="ARBA00004370"/>
    </source>
</evidence>